<sequence>MKKTILLLMLGATAVATSVRWAMRAFQLPAAATWSQ</sequence>
<keyword evidence="2" id="KW-1185">Reference proteome</keyword>
<name>A0A1V2EZ35_9SPHN</name>
<evidence type="ECO:0000313" key="1">
    <source>
        <dbReference type="EMBL" id="ONF97439.1"/>
    </source>
</evidence>
<evidence type="ECO:0000313" key="2">
    <source>
        <dbReference type="Proteomes" id="UP000188729"/>
    </source>
</evidence>
<protein>
    <submittedName>
        <fullName evidence="1">Uncharacterized protein</fullName>
    </submittedName>
</protein>
<gene>
    <name evidence="1" type="ORF">SPHI_00690</name>
</gene>
<dbReference type="EMBL" id="MPSB01000001">
    <property type="protein sequence ID" value="ONF97439.1"/>
    <property type="molecule type" value="Genomic_DNA"/>
</dbReference>
<dbReference type="AlphaFoldDB" id="A0A1V2EZ35"/>
<dbReference type="Proteomes" id="UP000188729">
    <property type="component" value="Unassembled WGS sequence"/>
</dbReference>
<comment type="caution">
    <text evidence="1">The sequence shown here is derived from an EMBL/GenBank/DDBJ whole genome shotgun (WGS) entry which is preliminary data.</text>
</comment>
<organism evidence="1 2">
    <name type="scientific">Sphingomonas jeddahensis</name>
    <dbReference type="NCBI Taxonomy" id="1915074"/>
    <lineage>
        <taxon>Bacteria</taxon>
        <taxon>Pseudomonadati</taxon>
        <taxon>Pseudomonadota</taxon>
        <taxon>Alphaproteobacteria</taxon>
        <taxon>Sphingomonadales</taxon>
        <taxon>Sphingomonadaceae</taxon>
        <taxon>Sphingomonas</taxon>
    </lineage>
</organism>
<proteinExistence type="predicted"/>
<dbReference type="STRING" id="1915074.SPHI_00690"/>
<reference evidence="1 2" key="1">
    <citation type="submission" date="2016-11" db="EMBL/GenBank/DDBJ databases">
        <title>Genome sequence of Sphingomonas jeddahensis G39.</title>
        <authorList>
            <person name="Poehlein A."/>
            <person name="Wuebbeler J.H."/>
            <person name="Steinbuechel A."/>
            <person name="Daniel R."/>
        </authorList>
    </citation>
    <scope>NUCLEOTIDE SEQUENCE [LARGE SCALE GENOMIC DNA]</scope>
    <source>
        <strain evidence="1 2">G39</strain>
    </source>
</reference>
<accession>A0A1V2EZ35</accession>